<dbReference type="KEGG" id="bav:BAV0888"/>
<feature type="transmembrane region" description="Helical" evidence="9">
    <location>
        <begin position="153"/>
        <end position="170"/>
    </location>
</feature>
<dbReference type="PANTHER" id="PTHR42865">
    <property type="entry name" value="PROTON/GLUTAMATE-ASPARTATE SYMPORTER"/>
    <property type="match status" value="1"/>
</dbReference>
<dbReference type="HOGENOM" id="CLU_019375_7_0_4"/>
<dbReference type="AlphaFoldDB" id="Q2KW10"/>
<feature type="transmembrane region" description="Helical" evidence="9">
    <location>
        <begin position="199"/>
        <end position="224"/>
    </location>
</feature>
<keyword evidence="3" id="KW-1003">Cell membrane</keyword>
<keyword evidence="11" id="KW-1185">Reference proteome</keyword>
<gene>
    <name evidence="10" type="primary">gltT</name>
    <name evidence="10" type="ordered locus">BAV0888</name>
</gene>
<feature type="transmembrane region" description="Helical" evidence="9">
    <location>
        <begin position="84"/>
        <end position="106"/>
    </location>
</feature>
<dbReference type="Proteomes" id="UP000001977">
    <property type="component" value="Chromosome"/>
</dbReference>
<dbReference type="InterPro" id="IPR036458">
    <property type="entry name" value="Na:dicarbo_symporter_sf"/>
</dbReference>
<evidence type="ECO:0000256" key="5">
    <source>
        <dbReference type="ARBA" id="ARBA00022847"/>
    </source>
</evidence>
<comment type="function">
    <text evidence="8">Responsible for the transport of dicarboxylates such as succinate, fumarate, and malate from the periplasm across the membrane.</text>
</comment>
<keyword evidence="2" id="KW-0813">Transport</keyword>
<evidence type="ECO:0000256" key="4">
    <source>
        <dbReference type="ARBA" id="ARBA00022692"/>
    </source>
</evidence>
<evidence type="ECO:0000313" key="10">
    <source>
        <dbReference type="EMBL" id="CAJ48499.1"/>
    </source>
</evidence>
<dbReference type="STRING" id="360910.BAV0888"/>
<evidence type="ECO:0000256" key="3">
    <source>
        <dbReference type="ARBA" id="ARBA00022475"/>
    </source>
</evidence>
<feature type="transmembrane region" description="Helical" evidence="9">
    <location>
        <begin position="9"/>
        <end position="28"/>
    </location>
</feature>
<keyword evidence="6 9" id="KW-1133">Transmembrane helix</keyword>
<dbReference type="GeneID" id="92935921"/>
<sequence>MNTKKLTRYIGISMVLGIAVGYLCNRYAQDAQHAKELASYFSMVTDIFLRLIKMIIAPLVFATLVSGLASMTDGAAVGRIGLRAMLWFIVASATSLLLGLLLVNLFQPGAQLGLALPDASATTSLKTGDFTLKAFITHVFPRSIMEAMANNEILQILVFSLFFGAALAFVRRSGHTTIVSAIDELAKVMFRVTDYVMRFAPLGVFAAMAAAVTTEGLGVLVSYGKLIGEFYLGLALLWALLFGVGYLFLRRDVGRLGGLIKEPILLAFSTASSESAYPKTIEALTRFGVSPRISGFVLPLGYSFNLDGSMMYQSFAVLFIAQAYGIDMSFTQQLMLLLVLMVTSKGMAGVARASLVVVAATLPMFNLPEAGLLLIIGIDQFFDMGRTATNVVGNSLATAVIAKMEGDRASDDEIASASAEDEAQA</sequence>
<name>Q2KW10_BORA1</name>
<dbReference type="GO" id="GO:0005886">
    <property type="term" value="C:plasma membrane"/>
    <property type="evidence" value="ECO:0007669"/>
    <property type="project" value="UniProtKB-SubCell"/>
</dbReference>
<dbReference type="GO" id="GO:0015293">
    <property type="term" value="F:symporter activity"/>
    <property type="evidence" value="ECO:0007669"/>
    <property type="project" value="UniProtKB-KW"/>
</dbReference>
<evidence type="ECO:0000256" key="7">
    <source>
        <dbReference type="ARBA" id="ARBA00023136"/>
    </source>
</evidence>
<keyword evidence="5" id="KW-0769">Symport</keyword>
<dbReference type="Pfam" id="PF00375">
    <property type="entry name" value="SDF"/>
    <property type="match status" value="1"/>
</dbReference>
<dbReference type="Gene3D" id="1.10.3860.10">
    <property type="entry name" value="Sodium:dicarboxylate symporter"/>
    <property type="match status" value="1"/>
</dbReference>
<keyword evidence="7 9" id="KW-0472">Membrane</keyword>
<evidence type="ECO:0000256" key="1">
    <source>
        <dbReference type="ARBA" id="ARBA00004651"/>
    </source>
</evidence>
<dbReference type="eggNOG" id="COG1301">
    <property type="taxonomic scope" value="Bacteria"/>
</dbReference>
<dbReference type="FunFam" id="1.10.3860.10:FF:000001">
    <property type="entry name" value="C4-dicarboxylate transport protein"/>
    <property type="match status" value="1"/>
</dbReference>
<dbReference type="RefSeq" id="WP_012416579.1">
    <property type="nucleotide sequence ID" value="NC_010645.1"/>
</dbReference>
<protein>
    <submittedName>
        <fullName evidence="10">Proton/sodium-glutamate symport protein</fullName>
    </submittedName>
</protein>
<evidence type="ECO:0000256" key="6">
    <source>
        <dbReference type="ARBA" id="ARBA00022989"/>
    </source>
</evidence>
<feature type="transmembrane region" description="Helical" evidence="9">
    <location>
        <begin position="353"/>
        <end position="376"/>
    </location>
</feature>
<comment type="subcellular location">
    <subcellularLocation>
        <location evidence="1">Cell membrane</location>
        <topology evidence="1">Multi-pass membrane protein</topology>
    </subcellularLocation>
</comment>
<dbReference type="OrthoDB" id="9766690at2"/>
<dbReference type="PANTHER" id="PTHR42865:SF7">
    <property type="entry name" value="PROTON_GLUTAMATE-ASPARTATE SYMPORTER"/>
    <property type="match status" value="1"/>
</dbReference>
<reference evidence="10 11" key="1">
    <citation type="journal article" date="2006" name="J. Bacteriol.">
        <title>Comparison of the genome sequence of the poultry pathogen Bordetella avium with those of B. bronchiseptica, B. pertussis, and B. parapertussis reveals extensive diversity in surface structures associated with host interaction.</title>
        <authorList>
            <person name="Sebaihia M."/>
            <person name="Preston A."/>
            <person name="Maskell D.J."/>
            <person name="Kuzmiak H."/>
            <person name="Connell T.D."/>
            <person name="King N.D."/>
            <person name="Orndorff P.E."/>
            <person name="Miyamoto D.M."/>
            <person name="Thomson N.R."/>
            <person name="Harris D."/>
            <person name="Goble A."/>
            <person name="Lord A."/>
            <person name="Murphy L."/>
            <person name="Quail M.A."/>
            <person name="Rutter S."/>
            <person name="Squares R."/>
            <person name="Squares S."/>
            <person name="Woodward J."/>
            <person name="Parkhill J."/>
            <person name="Temple L.M."/>
        </authorList>
    </citation>
    <scope>NUCLEOTIDE SEQUENCE [LARGE SCALE GENOMIC DNA]</scope>
    <source>
        <strain evidence="10 11">197N</strain>
    </source>
</reference>
<feature type="transmembrane region" description="Helical" evidence="9">
    <location>
        <begin position="48"/>
        <end position="72"/>
    </location>
</feature>
<dbReference type="InterPro" id="IPR001991">
    <property type="entry name" value="Na-dicarboxylate_symporter"/>
</dbReference>
<evidence type="ECO:0000256" key="2">
    <source>
        <dbReference type="ARBA" id="ARBA00022448"/>
    </source>
</evidence>
<organism evidence="10 11">
    <name type="scientific">Bordetella avium (strain 197N)</name>
    <dbReference type="NCBI Taxonomy" id="360910"/>
    <lineage>
        <taxon>Bacteria</taxon>
        <taxon>Pseudomonadati</taxon>
        <taxon>Pseudomonadota</taxon>
        <taxon>Betaproteobacteria</taxon>
        <taxon>Burkholderiales</taxon>
        <taxon>Alcaligenaceae</taxon>
        <taxon>Bordetella</taxon>
    </lineage>
</organism>
<evidence type="ECO:0000256" key="8">
    <source>
        <dbReference type="ARBA" id="ARBA00053346"/>
    </source>
</evidence>
<accession>Q2KW10</accession>
<feature type="transmembrane region" description="Helical" evidence="9">
    <location>
        <begin position="315"/>
        <end position="341"/>
    </location>
</feature>
<keyword evidence="4 9" id="KW-0812">Transmembrane</keyword>
<proteinExistence type="predicted"/>
<dbReference type="GO" id="GO:0006835">
    <property type="term" value="P:dicarboxylic acid transport"/>
    <property type="evidence" value="ECO:0007669"/>
    <property type="project" value="TreeGrafter"/>
</dbReference>
<dbReference type="SUPFAM" id="SSF118215">
    <property type="entry name" value="Proton glutamate symport protein"/>
    <property type="match status" value="1"/>
</dbReference>
<evidence type="ECO:0000256" key="9">
    <source>
        <dbReference type="SAM" id="Phobius"/>
    </source>
</evidence>
<evidence type="ECO:0000313" key="11">
    <source>
        <dbReference type="Proteomes" id="UP000001977"/>
    </source>
</evidence>
<dbReference type="EMBL" id="AM167904">
    <property type="protein sequence ID" value="CAJ48499.1"/>
    <property type="molecule type" value="Genomic_DNA"/>
</dbReference>
<dbReference type="PRINTS" id="PR00173">
    <property type="entry name" value="EDTRNSPORT"/>
</dbReference>
<feature type="transmembrane region" description="Helical" evidence="9">
    <location>
        <begin position="230"/>
        <end position="249"/>
    </location>
</feature>